<dbReference type="RefSeq" id="WP_310773186.1">
    <property type="nucleotide sequence ID" value="NZ_CP134050.1"/>
</dbReference>
<dbReference type="SUPFAM" id="SSF53187">
    <property type="entry name" value="Zn-dependent exopeptidases"/>
    <property type="match status" value="1"/>
</dbReference>
<gene>
    <name evidence="2" type="ORF">RGB73_14265</name>
</gene>
<reference evidence="2 3" key="1">
    <citation type="submission" date="2023-09" db="EMBL/GenBank/DDBJ databases">
        <title>Complete Genome and Methylome dissection of Bacillus brevis NEB573 original source of BbsI restriction endonuclease.</title>
        <authorList>
            <person name="Fomenkov A."/>
            <person name="Roberts R.D."/>
        </authorList>
    </citation>
    <scope>NUCLEOTIDE SEQUENCE [LARGE SCALE GENOMIC DNA]</scope>
    <source>
        <strain evidence="2 3">NEB573</strain>
    </source>
</reference>
<sequence length="1162" mass="131511">MHVSTLWSNQGLFFSLNGQTAPKGIRTRLTIPSQMTVWEAAAVVEFAGRIGYHLPDLPLPVYENMFQTDQLDKNGHMLLSSSEKFHLVMGHNWDWLAKVIGEPIRELESVRQEGRQEGRQESGILLLVRQESRTILVVTGTSPQMTLHAARALVTERTGADALEAAVPLLIPPVVSFHPSGSAEQPAENRQLFSLHNLFTTEGIFRQREGELPSTLDVSLAVGTPRHEETVALVELAARMAQAAGSVCFPMTHTAGEEGRRDRFAIEIDTAVQSESELSLALLDDRHALRLISHSSRLVPFVRELIAEGLEPLDGWERDTWRHRFAALKSGCMDIALRAQLGMQAFTRNRSGQLRELQLPEHLAQPVELWQNYVAVNGEDDPVSIVTEPAEPIYTAKWDDPGELEEMEKYVSDAVGTLLGTLLPGTELDIEVTTTSSERTFREWSGRVQSHIREKWGVSARLVFRDANKSGLNWAMQEVLPQIKTMADVQRVELRTRAFRPSDKHLDLVHRFLQELYPFDAILSAELGLPIEQIALRLDEDAEAPMFSAAAFGHDGVELKVWSWEGWAESLLYMPDQSKRGYVMVPFAGVRLHEAATGRELASQSFPTNPYRFWKWYQQVVLPEVLERVGKNQGVPKFSRLECHVGMDAVEKKVPHLEENSSVMEALHEDIYFYTLHAMHDHGKKAGDPEWDAPGGILPFMHVEQGGRPWASVALYAFPNDHRIQVADSQQQTETLTPIPAALFEGARITALSRADKQRSFSIEGLAERQLQESCADWLASSSQKAIVASMDKRGSGHRGEKSIGEDLFVNEDVHNWLESNRKAILGQVTPIDFSLNGRWLWMVELFGQKIGAGMSSRPEKHGLYKPTFFINARHHANEVSSTNAALQFIDQLNREPQLLESVNLVIVPLENADGAALHARMAEENPCWKLHAARYNACGLEFAKYRFQDDVPFGESRVYPKVWERWAPDIVLDDHGIPSHEWIQPFSGYHSPPRFPVSYWIPSARMYTIWRELTEASPRQKEAYESLRTFLTKRLDADQAVAADNKDWLRTYERWGNDFDPVHFPIELSNGSIAYTRDSPINRASHDLIERFPEWVTADLMTEVNDETVYGKELSACRHAHHVVHQAIADWMKDRPIQLRQIKQLMPNGTTRIGLERSRPL</sequence>
<protein>
    <submittedName>
        <fullName evidence="2">M14 family metallopeptidase</fullName>
    </submittedName>
</protein>
<proteinExistence type="predicted"/>
<accession>A0ABY9TBC7</accession>
<dbReference type="Proteomes" id="UP001256827">
    <property type="component" value="Chromosome"/>
</dbReference>
<evidence type="ECO:0000313" key="2">
    <source>
        <dbReference type="EMBL" id="WNC17420.1"/>
    </source>
</evidence>
<dbReference type="CDD" id="cd06232">
    <property type="entry name" value="M14-like"/>
    <property type="match status" value="1"/>
</dbReference>
<evidence type="ECO:0000313" key="3">
    <source>
        <dbReference type="Proteomes" id="UP001256827"/>
    </source>
</evidence>
<dbReference type="EMBL" id="CP134050">
    <property type="protein sequence ID" value="WNC17420.1"/>
    <property type="molecule type" value="Genomic_DNA"/>
</dbReference>
<feature type="domain" description="Peptidase M14" evidence="1">
    <location>
        <begin position="831"/>
        <end position="932"/>
    </location>
</feature>
<keyword evidence="3" id="KW-1185">Reference proteome</keyword>
<dbReference type="Gene3D" id="3.40.630.10">
    <property type="entry name" value="Zn peptidases"/>
    <property type="match status" value="1"/>
</dbReference>
<dbReference type="Pfam" id="PF00246">
    <property type="entry name" value="Peptidase_M14"/>
    <property type="match status" value="1"/>
</dbReference>
<dbReference type="InterPro" id="IPR000834">
    <property type="entry name" value="Peptidase_M14"/>
</dbReference>
<evidence type="ECO:0000259" key="1">
    <source>
        <dbReference type="Pfam" id="PF00246"/>
    </source>
</evidence>
<organism evidence="2 3">
    <name type="scientific">Brevibacillus brevis</name>
    <name type="common">Bacillus brevis</name>
    <dbReference type="NCBI Taxonomy" id="1393"/>
    <lineage>
        <taxon>Bacteria</taxon>
        <taxon>Bacillati</taxon>
        <taxon>Bacillota</taxon>
        <taxon>Bacilli</taxon>
        <taxon>Bacillales</taxon>
        <taxon>Paenibacillaceae</taxon>
        <taxon>Brevibacillus</taxon>
    </lineage>
</organism>
<name>A0ABY9TBC7_BREBE</name>